<accession>A0ABP9I6S5</accession>
<keyword evidence="5" id="KW-1185">Reference proteome</keyword>
<evidence type="ECO:0000256" key="1">
    <source>
        <dbReference type="SAM" id="MobiDB-lite"/>
    </source>
</evidence>
<evidence type="ECO:0000259" key="3">
    <source>
        <dbReference type="Pfam" id="PF03713"/>
    </source>
</evidence>
<dbReference type="PROSITE" id="PS51257">
    <property type="entry name" value="PROKAR_LIPOPROTEIN"/>
    <property type="match status" value="1"/>
</dbReference>
<dbReference type="InterPro" id="IPR012347">
    <property type="entry name" value="Ferritin-like"/>
</dbReference>
<comment type="caution">
    <text evidence="4">The sequence shown here is derived from an EMBL/GenBank/DDBJ whole genome shotgun (WGS) entry which is preliminary data.</text>
</comment>
<feature type="region of interest" description="Disordered" evidence="1">
    <location>
        <begin position="31"/>
        <end position="52"/>
    </location>
</feature>
<feature type="domain" description="DUF305" evidence="3">
    <location>
        <begin position="60"/>
        <end position="212"/>
    </location>
</feature>
<sequence>MKRRMPRVLALSAVALSAALVLAACGSDGGDDGMNTGDQPTSPAASSAAPQSAAGFNDTDVMFAQMMIPHHEQAVDMAKAVLAKSANADVKKLATAIEAAQAPEIARMKGWLAAWGKPAAMPSTGGTGGMSGMDHGTGADGMMSDADMRKFRAAAGTELDTLFLQMMIVHHNGAITMAEDELAKGVNADARKLAEAVKTSQSAEVQQMQKLLGSAPGAQPATSATPSVPGMTGMPGHGM</sequence>
<feature type="compositionally biased region" description="Low complexity" evidence="1">
    <location>
        <begin position="42"/>
        <end position="52"/>
    </location>
</feature>
<dbReference type="Gene3D" id="1.20.1260.10">
    <property type="match status" value="1"/>
</dbReference>
<dbReference type="RefSeq" id="WP_345680012.1">
    <property type="nucleotide sequence ID" value="NZ_BAABHS010000039.1"/>
</dbReference>
<dbReference type="EMBL" id="BAABHS010000039">
    <property type="protein sequence ID" value="GAA4990197.1"/>
    <property type="molecule type" value="Genomic_DNA"/>
</dbReference>
<evidence type="ECO:0000313" key="4">
    <source>
        <dbReference type="EMBL" id="GAA4990197.1"/>
    </source>
</evidence>
<name>A0ABP9I6S5_9ACTN</name>
<feature type="chain" id="PRO_5047243766" evidence="2">
    <location>
        <begin position="24"/>
        <end position="239"/>
    </location>
</feature>
<organism evidence="4 5">
    <name type="scientific">Yinghuangia aomiensis</name>
    <dbReference type="NCBI Taxonomy" id="676205"/>
    <lineage>
        <taxon>Bacteria</taxon>
        <taxon>Bacillati</taxon>
        <taxon>Actinomycetota</taxon>
        <taxon>Actinomycetes</taxon>
        <taxon>Kitasatosporales</taxon>
        <taxon>Streptomycetaceae</taxon>
        <taxon>Yinghuangia</taxon>
    </lineage>
</organism>
<feature type="signal peptide" evidence="2">
    <location>
        <begin position="1"/>
        <end position="23"/>
    </location>
</feature>
<evidence type="ECO:0000256" key="2">
    <source>
        <dbReference type="SAM" id="SignalP"/>
    </source>
</evidence>
<reference evidence="5" key="1">
    <citation type="journal article" date="2019" name="Int. J. Syst. Evol. Microbiol.">
        <title>The Global Catalogue of Microorganisms (GCM) 10K type strain sequencing project: providing services to taxonomists for standard genome sequencing and annotation.</title>
        <authorList>
            <consortium name="The Broad Institute Genomics Platform"/>
            <consortium name="The Broad Institute Genome Sequencing Center for Infectious Disease"/>
            <person name="Wu L."/>
            <person name="Ma J."/>
        </authorList>
    </citation>
    <scope>NUCLEOTIDE SEQUENCE [LARGE SCALE GENOMIC DNA]</scope>
    <source>
        <strain evidence="5">JCM 17986</strain>
    </source>
</reference>
<feature type="region of interest" description="Disordered" evidence="1">
    <location>
        <begin position="213"/>
        <end position="239"/>
    </location>
</feature>
<dbReference type="PANTHER" id="PTHR36933:SF1">
    <property type="entry name" value="SLL0788 PROTEIN"/>
    <property type="match status" value="1"/>
</dbReference>
<proteinExistence type="predicted"/>
<protein>
    <submittedName>
        <fullName evidence="4">DUF305 domain-containing protein</fullName>
    </submittedName>
</protein>
<dbReference type="PANTHER" id="PTHR36933">
    <property type="entry name" value="SLL0788 PROTEIN"/>
    <property type="match status" value="1"/>
</dbReference>
<evidence type="ECO:0000313" key="5">
    <source>
        <dbReference type="Proteomes" id="UP001500466"/>
    </source>
</evidence>
<dbReference type="Proteomes" id="UP001500466">
    <property type="component" value="Unassembled WGS sequence"/>
</dbReference>
<keyword evidence="2" id="KW-0732">Signal</keyword>
<dbReference type="Pfam" id="PF03713">
    <property type="entry name" value="DUF305"/>
    <property type="match status" value="1"/>
</dbReference>
<dbReference type="InterPro" id="IPR005183">
    <property type="entry name" value="DUF305_CopM-like"/>
</dbReference>
<gene>
    <name evidence="4" type="ORF">GCM10023205_71850</name>
</gene>